<dbReference type="PANTHER" id="PTHR23303:SF15">
    <property type="entry name" value="COLOSSIN-A"/>
    <property type="match status" value="1"/>
</dbReference>
<dbReference type="EMBL" id="NIDE01000008">
    <property type="protein sequence ID" value="OWK40628.1"/>
    <property type="molecule type" value="Genomic_DNA"/>
</dbReference>
<dbReference type="Pfam" id="PF17210">
    <property type="entry name" value="SdrD_B"/>
    <property type="match status" value="16"/>
</dbReference>
<feature type="compositionally biased region" description="Polar residues" evidence="4">
    <location>
        <begin position="1231"/>
        <end position="1241"/>
    </location>
</feature>
<feature type="compositionally biased region" description="Polar residues" evidence="4">
    <location>
        <begin position="1085"/>
        <end position="1094"/>
    </location>
</feature>
<feature type="compositionally biased region" description="Low complexity" evidence="4">
    <location>
        <begin position="2427"/>
        <end position="2448"/>
    </location>
</feature>
<feature type="region of interest" description="Disordered" evidence="4">
    <location>
        <begin position="2119"/>
        <end position="2163"/>
    </location>
</feature>
<feature type="region of interest" description="Disordered" evidence="4">
    <location>
        <begin position="1831"/>
        <end position="1864"/>
    </location>
</feature>
<feature type="domain" description="SD-repeat containing protein B" evidence="5">
    <location>
        <begin position="869"/>
        <end position="946"/>
    </location>
</feature>
<feature type="compositionally biased region" description="Low complexity" evidence="4">
    <location>
        <begin position="2130"/>
        <end position="2149"/>
    </location>
</feature>
<reference evidence="7" key="1">
    <citation type="submission" date="2017-06" db="EMBL/GenBank/DDBJ databases">
        <title>Genome analysis of Fimbriiglobus ruber SP5, the first member of the order Planctomycetales with confirmed chitinolytic capability.</title>
        <authorList>
            <person name="Ravin N.V."/>
            <person name="Rakitin A.L."/>
            <person name="Ivanova A.A."/>
            <person name="Beletsky A.V."/>
            <person name="Kulichevskaya I.S."/>
            <person name="Mardanov A.V."/>
            <person name="Dedysh S.N."/>
        </authorList>
    </citation>
    <scope>NUCLEOTIDE SEQUENCE [LARGE SCALE GENOMIC DNA]</scope>
    <source>
        <strain evidence="7">SP5</strain>
    </source>
</reference>
<comment type="subcellular location">
    <subcellularLocation>
        <location evidence="1">Secreted</location>
    </subcellularLocation>
</comment>
<feature type="domain" description="SD-repeat containing protein B" evidence="5">
    <location>
        <begin position="567"/>
        <end position="644"/>
    </location>
</feature>
<feature type="region of interest" description="Disordered" evidence="4">
    <location>
        <begin position="954"/>
        <end position="987"/>
    </location>
</feature>
<feature type="domain" description="SD-repeat containing protein B" evidence="5">
    <location>
        <begin position="1913"/>
        <end position="1987"/>
    </location>
</feature>
<feature type="domain" description="SD-repeat containing protein B" evidence="5">
    <location>
        <begin position="422"/>
        <end position="500"/>
    </location>
</feature>
<dbReference type="InterPro" id="IPR013783">
    <property type="entry name" value="Ig-like_fold"/>
</dbReference>
<dbReference type="Gene3D" id="2.60.40.10">
    <property type="entry name" value="Immunoglobulins"/>
    <property type="match status" value="17"/>
</dbReference>
<keyword evidence="7" id="KW-1185">Reference proteome</keyword>
<keyword evidence="2" id="KW-0964">Secreted</keyword>
<feature type="domain" description="SD-repeat containing protein B" evidence="5">
    <location>
        <begin position="1610"/>
        <end position="1687"/>
    </location>
</feature>
<protein>
    <recommendedName>
        <fullName evidence="5">SD-repeat containing protein B domain-containing protein</fullName>
    </recommendedName>
</protein>
<dbReference type="OrthoDB" id="254354at2"/>
<comment type="caution">
    <text evidence="6">The sequence shown here is derived from an EMBL/GenBank/DDBJ whole genome shotgun (WGS) entry which is preliminary data.</text>
</comment>
<feature type="domain" description="SD-repeat containing protein B" evidence="5">
    <location>
        <begin position="2205"/>
        <end position="2289"/>
    </location>
</feature>
<feature type="region of interest" description="Disordered" evidence="4">
    <location>
        <begin position="835"/>
        <end position="857"/>
    </location>
</feature>
<feature type="domain" description="SD-repeat containing protein B" evidence="5">
    <location>
        <begin position="712"/>
        <end position="774"/>
    </location>
</feature>
<feature type="domain" description="SD-repeat containing protein B" evidence="5">
    <location>
        <begin position="277"/>
        <end position="354"/>
    </location>
</feature>
<feature type="region of interest" description="Disordered" evidence="4">
    <location>
        <begin position="1084"/>
        <end position="1121"/>
    </location>
</feature>
<feature type="domain" description="SD-repeat containing protein B" evidence="5">
    <location>
        <begin position="1458"/>
        <end position="1560"/>
    </location>
</feature>
<dbReference type="InterPro" id="IPR018247">
    <property type="entry name" value="EF_Hand_1_Ca_BS"/>
</dbReference>
<feature type="region of interest" description="Disordered" evidence="4">
    <location>
        <begin position="2413"/>
        <end position="2463"/>
    </location>
</feature>
<feature type="compositionally biased region" description="Polar residues" evidence="4">
    <location>
        <begin position="787"/>
        <end position="797"/>
    </location>
</feature>
<feature type="compositionally biased region" description="Low complexity" evidence="4">
    <location>
        <begin position="964"/>
        <end position="984"/>
    </location>
</feature>
<dbReference type="InterPro" id="IPR051417">
    <property type="entry name" value="SDr/BOS_complex"/>
</dbReference>
<feature type="region of interest" description="Disordered" evidence="4">
    <location>
        <begin position="2301"/>
        <end position="2337"/>
    </location>
</feature>
<evidence type="ECO:0000256" key="1">
    <source>
        <dbReference type="ARBA" id="ARBA00004613"/>
    </source>
</evidence>
<proteinExistence type="predicted"/>
<evidence type="ECO:0000256" key="2">
    <source>
        <dbReference type="ARBA" id="ARBA00022525"/>
    </source>
</evidence>
<evidence type="ECO:0000256" key="3">
    <source>
        <dbReference type="ARBA" id="ARBA00022729"/>
    </source>
</evidence>
<evidence type="ECO:0000259" key="5">
    <source>
        <dbReference type="Pfam" id="PF17210"/>
    </source>
</evidence>
<feature type="domain" description="SD-repeat containing protein B" evidence="5">
    <location>
        <begin position="1313"/>
        <end position="1390"/>
    </location>
</feature>
<gene>
    <name evidence="6" type="ORF">FRUB_05547</name>
</gene>
<feature type="compositionally biased region" description="Low complexity" evidence="4">
    <location>
        <begin position="2302"/>
        <end position="2337"/>
    </location>
</feature>
<evidence type="ECO:0000313" key="7">
    <source>
        <dbReference type="Proteomes" id="UP000214646"/>
    </source>
</evidence>
<dbReference type="InterPro" id="IPR033764">
    <property type="entry name" value="Sdr_B"/>
</dbReference>
<dbReference type="PANTHER" id="PTHR23303">
    <property type="entry name" value="CARBOXYPEPTIDASE REGULATORY REGION-CONTAINING"/>
    <property type="match status" value="1"/>
</dbReference>
<dbReference type="Proteomes" id="UP000214646">
    <property type="component" value="Unassembled WGS sequence"/>
</dbReference>
<name>A0A225DPV0_9BACT</name>
<dbReference type="PROSITE" id="PS00018">
    <property type="entry name" value="EF_HAND_1"/>
    <property type="match status" value="1"/>
</dbReference>
<feature type="domain" description="SD-repeat containing protein B" evidence="5">
    <location>
        <begin position="1752"/>
        <end position="1855"/>
    </location>
</feature>
<feature type="domain" description="SD-repeat containing protein B" evidence="5">
    <location>
        <begin position="1156"/>
        <end position="1218"/>
    </location>
</feature>
<dbReference type="GO" id="GO:0005576">
    <property type="term" value="C:extracellular region"/>
    <property type="evidence" value="ECO:0007669"/>
    <property type="project" value="UniProtKB-SubCell"/>
</dbReference>
<accession>A0A225DPV0</accession>
<feature type="region of interest" description="Disordered" evidence="4">
    <location>
        <begin position="1228"/>
        <end position="1302"/>
    </location>
</feature>
<feature type="compositionally biased region" description="Polar residues" evidence="4">
    <location>
        <begin position="1846"/>
        <end position="1856"/>
    </location>
</feature>
<dbReference type="SUPFAM" id="SSF117074">
    <property type="entry name" value="Hypothetical protein PA1324"/>
    <property type="match status" value="16"/>
</dbReference>
<evidence type="ECO:0000256" key="4">
    <source>
        <dbReference type="SAM" id="MobiDB-lite"/>
    </source>
</evidence>
<organism evidence="6 7">
    <name type="scientific">Fimbriiglobus ruber</name>
    <dbReference type="NCBI Taxonomy" id="1908690"/>
    <lineage>
        <taxon>Bacteria</taxon>
        <taxon>Pseudomonadati</taxon>
        <taxon>Planctomycetota</taxon>
        <taxon>Planctomycetia</taxon>
        <taxon>Gemmatales</taxon>
        <taxon>Gemmataceae</taxon>
        <taxon>Fimbriiglobus</taxon>
    </lineage>
</organism>
<feature type="domain" description="SD-repeat containing protein B" evidence="5">
    <location>
        <begin position="1009"/>
        <end position="1095"/>
    </location>
</feature>
<feature type="region of interest" description="Disordered" evidence="4">
    <location>
        <begin position="784"/>
        <end position="823"/>
    </location>
</feature>
<sequence length="2463" mass="244490">MILYNAAGTNPIATATTDANGDYYFSNDTTRSSTSSAIYALPLTAGSTYQIQIQNATGANQQTALAGLTPTTPFNDSTANGAARDSNGVLNSTTDFIEATASANTVTLGTAGQDDHTLDAGFEPLLSLGNFVWNDTNNDGSFDASEVGLPGVTVALLDGNGNPILVAGNPVTTTTDSAGHYEFDNLLPGTYEVQITPPAGYISSTGTNGSPAGPFEPGSATFTDATNNTDHGTQTSATTITSAPVTLSAPGSNPDTGPTGVGNANFNVDFGVFQPLSLGDTVWVDANNDGTLDNGETGLNGVTVVLFSGATPVATTTTAGNGNYLFTDLIPGTYTVQITPPAGYVSSTGTNGSPTGPYEPATGVGFTDPTNSTDHGTTAGATITSAAVTLAAPGTAGNPDPGTGGANTANLNVDFGVYQPLSLGDTVWVDANNDGTLDNGETGLNGVTVVLFSGATPVATTTTAGNGQYLFTDLIPGTYTVQITPPAGYVSSTGTNGSPTGPFEPGVGTFTDATNSTDHGTQTTPTTITSAAVTLTAPGTAGNPDPGTGGANTANLNVDFGVFQPLSLGDTVWVDANNDGTLDNGETGLNGVTVVLFSGATPVATTTTAGNGNYLFTDLIPGTYTVQITPPAGYVSSTGTNGSPTGPYEPATGVGFTDPTNSTDHGTTAGATITSAAVTLAAPGTAGNPDPGTGGANTANLNVDFGVFLPLSVGDTVWADADNDGTLDNGEAGIPGVTVVLDMNGSPVATTTTNAQGGYLFTDLIPGQYQVSIPAANFAPGGPLAGQISSTGTNGSPTGPFEPSPLGSGSDGQDHGTTQPGGAVTGAVVTLALGTEPTGEAPTPGGIPNPATDADSDTTQDFGFFTPLSLGDTVWADANNDGTLDGTETGLNGVTVVLFSGATPIATTTTAGNGNYLFTDLIPGTYTVQITPPAGYISSTGTNGSPTGPYEPATGVGFTDPTNSTDHGTQTTPTTSTSGSVTLSAPGTNPDTAGDANLNVDFGVFQPLSLGDTVWVDANNDGTLDNGETGLPGVTVTLLDGNGNPILDQNNSPITTTTNASGQYLFTDLVPGSYEVRITPPAGYVSSTGTNGSASGPYEPGSTDFSDAGNNTDHGTQTTPTTITSGVVTLVAPGTNPDTAGDANLNVDFGVFQPLSVGDTVWADANNDGTLDNGEAGIPGVTVVLDTNGSPVATTTTNAQGGYLFTDLIPGQYQVSIPAANFAPGGPLAGQINSTGTNGSPTGPFEPSPLGSGSDGQDHGTTQPGGAVTGPVVTLALGTEPTGEAPTPGGIPNPATDADSDTTQDFGFFTPLSLGDTVWADANNDGTLDNSETGLNGVTVVLFSGATPVATTTTAGNGNYLFTDLIPGTYTVQITPPAGYISSTGTNGSPTGPYEPATGVGFTDPTNSTDHGTTTGATIASGPVTLAAPGNAGNPDPGAGGANTANLNVDFGVFQPLSLGDTVWVDANNDGLLDNSEAGLPGVTVALLDGNGNPIVVAGNPLTTTTDASGHYLFTDLVPGSYEVRITPPAGYVSSTGTNGSPTGPFEPGVATFTDATNNTDHGTQTTPTTITSGVVTLAASGTAGNPDPGTGGANTANLNVDFGVFQPLSLGDTVWDDANNDGTLDGTEAGIPNVTVTLLSNGNPIATTTTDGTGHYLFTDLIPGTYTVQVTPPTGYASSTGTNGSPTGPYEPGSTNYTDAGNNTDHGTQTGAVVTSQPVTLTTPGTNPDAGAGGVGSANTNGDFGLFQPLSIGNLVWNDANNDGMVDNGEAGIPGVVVSLLNASNAVVASTTTNSQGSYLFTDLIPGTYHVQIDASNFAAGGALAGQISSTGTNGSPTGPYEPTSLASGSNNQDHGTTSGTLGSGGVVLGNPIVLGIGTAPTGEGSTPGITDPATDANSDTTQDFGFFTPLSVGNLVWNDANNDGTVDNGELGLANVTVVLLDSNGQPVATTTTDGSGNYQFVDLIPGTYQVRVTPPAGYTSSSGTNASVSGPFEPGSTNFTNAGNNTDHGTVTGTTVTSPAFSLSLPGSNPDAGPGGAGTANTNVDFGLYQPLSLGNFVFGDTNNDGVLDGAESGIGGITVTLLDGTGHPILVGGNPVTTTTDASGHYQFNNLVPGTYQVQITPPPGYSSSTGTSGSPTGPYEPGSTNYTDAGNNTDHGTANGATIISQPVTLTAAGTNPDAGPSGTGDANLNVDFGIHQSLSLGNLVFDDTNNDGRLDGNETGIPNVTVTLLDGNGQPVLDSSHNPITTTTDANGFYQFNNLAPGTYQVQITPPAGYISSSGTNGSLTGPFEPGSTNFTDAGNNTDHGTTTGTTVTSPTVTLNPPGGNPDNAGNGNLNVDFGLYQPLSLGNFVFNDANNDGKMDNGEAGVPGVPVVLLDATGDPVATTTTDAAGHYQFDDLAPGTYRVQITPPPDSSPVAGPTAARPGRSSPGRPTTPTPATTPTTGPPPGRPLLASRSP</sequence>
<feature type="domain" description="SD-repeat containing protein B" evidence="5">
    <location>
        <begin position="127"/>
        <end position="211"/>
    </location>
</feature>
<feature type="compositionally biased region" description="Low complexity" evidence="4">
    <location>
        <begin position="1112"/>
        <end position="1121"/>
    </location>
</feature>
<feature type="compositionally biased region" description="Polar residues" evidence="4">
    <location>
        <begin position="2150"/>
        <end position="2163"/>
    </location>
</feature>
<keyword evidence="3" id="KW-0732">Signal</keyword>
<feature type="domain" description="SD-repeat containing protein B" evidence="5">
    <location>
        <begin position="2351"/>
        <end position="2420"/>
    </location>
</feature>
<feature type="domain" description="SD-repeat containing protein B" evidence="5">
    <location>
        <begin position="2056"/>
        <end position="2140"/>
    </location>
</feature>
<evidence type="ECO:0000313" key="6">
    <source>
        <dbReference type="EMBL" id="OWK40628.1"/>
    </source>
</evidence>